<dbReference type="Pfam" id="PF06741">
    <property type="entry name" value="LsmAD"/>
    <property type="match status" value="1"/>
</dbReference>
<dbReference type="InterPro" id="IPR009818">
    <property type="entry name" value="PAM2_motif"/>
</dbReference>
<dbReference type="InterPro" id="IPR009604">
    <property type="entry name" value="LsmAD_domain"/>
</dbReference>
<feature type="compositionally biased region" description="Low complexity" evidence="2">
    <location>
        <begin position="591"/>
        <end position="608"/>
    </location>
</feature>
<dbReference type="InterPro" id="IPR025852">
    <property type="entry name" value="SM_dom_ATX"/>
</dbReference>
<feature type="region of interest" description="Disordered" evidence="2">
    <location>
        <begin position="540"/>
        <end position="672"/>
    </location>
</feature>
<feature type="region of interest" description="Disordered" evidence="2">
    <location>
        <begin position="298"/>
        <end position="319"/>
    </location>
</feature>
<feature type="domain" description="LsmAD" evidence="3">
    <location>
        <begin position="175"/>
        <end position="241"/>
    </location>
</feature>
<feature type="region of interest" description="Disordered" evidence="2">
    <location>
        <begin position="856"/>
        <end position="897"/>
    </location>
</feature>
<dbReference type="InterPro" id="IPR045117">
    <property type="entry name" value="ATXN2-like"/>
</dbReference>
<dbReference type="GO" id="GO:0003729">
    <property type="term" value="F:mRNA binding"/>
    <property type="evidence" value="ECO:0007669"/>
    <property type="project" value="TreeGrafter"/>
</dbReference>
<dbReference type="Pfam" id="PF14438">
    <property type="entry name" value="SM-ATX"/>
    <property type="match status" value="1"/>
</dbReference>
<dbReference type="AlphaFoldDB" id="A0A023EZR3"/>
<dbReference type="GO" id="GO:0034063">
    <property type="term" value="P:stress granule assembly"/>
    <property type="evidence" value="ECO:0007669"/>
    <property type="project" value="TreeGrafter"/>
</dbReference>
<evidence type="ECO:0000256" key="2">
    <source>
        <dbReference type="SAM" id="MobiDB-lite"/>
    </source>
</evidence>
<sequence length="943" mass="99874">MNTKRKSRSNSARSPRARGNNERGISMDGVYNNSYFMNSVASLVGNSVKVHTMTGGIYEGIFRTFSAQFEIVVELAHKIDTSNPLFISMDSIVDKIIFRPHDIIKLEIPDTDLEFATRETFQTDTAISKFNGQVTEKELEPWDCPGNNVDDFDLDGTTANGWDVNDMFRQNEQMYGVTSNFDHGLSAYTTPLQNKDTKDYKDAEAKATKIANEIESNPHYKTRIDVENGDEEEKAAAVTRPLPLPTNVESGCNADGVNKYVCPPKRKTLQGSKVRGAMSGASISAAMTPAAVASTTSSVTSTSSTSPLSAGSGSTVGSGAGSCSGGGGGGGGGGVGGSGSSGGSTNVIAAGSPNIIGNAACTNTKSSTALSQTQLLTQSVVLLPSVHQETPAVPRTGRINGNTDSPKPQRTTTNTRHARGASRVSARTFGNSESARFSSGNGTHSHPSTVNTNANNSNHVIENRTQGNHHTNSNFNSNVANSENGQSGAHQHHRKPPVPLPHPVEHQNREQGSINQRKLSRGRDDQLTDLRKFGADFKLSDSEDSCKKQTVSNTENEPMHTPVNSVIDLQSQVPESQQASQHTPTCPAPPTVSQQQQQPHQQPQQQQQTPPPRPTTGHSPQESTTSNKIIKSKLNPNAKEFVYNPNAKPFTPRGASTPNQSRPHTPQTPGYGPSVGPAMPTAMVMPTYVVATSQQPYSQPPNQANRYRKVHMGMSQPSQMQVAAATGQPLLAPAPMHTQFTVPYSPQAHIAPQPYQQMVRMVAQQSSGIVPPVLTAINYPPENAAPAQMQYMGPGSMGPHPHHGHHPPHVHPQGNAPSPQSSNSQGCGGGNTGGGGSNQTGGGGGGGVNGVAYSGGGGGSGAQGQGGGYNQTAPPAPPHPGPTTFPIMCPILQPPPHPGPTPHHMIPAQTSVHQYIHHHHPHHHSSQMGNQQPHIQVILPHSQ</sequence>
<protein>
    <recommendedName>
        <fullName evidence="3">LsmAD domain-containing protein</fullName>
    </recommendedName>
</protein>
<feature type="region of interest" description="Disordered" evidence="2">
    <location>
        <begin position="785"/>
        <end position="843"/>
    </location>
</feature>
<organism evidence="4">
    <name type="scientific">Triatoma infestans</name>
    <name type="common">Assassin bug</name>
    <dbReference type="NCBI Taxonomy" id="30076"/>
    <lineage>
        <taxon>Eukaryota</taxon>
        <taxon>Metazoa</taxon>
        <taxon>Ecdysozoa</taxon>
        <taxon>Arthropoda</taxon>
        <taxon>Hexapoda</taxon>
        <taxon>Insecta</taxon>
        <taxon>Pterygota</taxon>
        <taxon>Neoptera</taxon>
        <taxon>Paraneoptera</taxon>
        <taxon>Hemiptera</taxon>
        <taxon>Heteroptera</taxon>
        <taxon>Panheteroptera</taxon>
        <taxon>Cimicomorpha</taxon>
        <taxon>Reduviidae</taxon>
        <taxon>Triatominae</taxon>
        <taxon>Triatoma</taxon>
    </lineage>
</organism>
<feature type="compositionally biased region" description="Basic residues" evidence="2">
    <location>
        <begin position="800"/>
        <end position="809"/>
    </location>
</feature>
<comment type="similarity">
    <text evidence="1">Belongs to the ataxin-2 family.</text>
</comment>
<evidence type="ECO:0000313" key="4">
    <source>
        <dbReference type="EMBL" id="JAC14281.1"/>
    </source>
</evidence>
<dbReference type="PANTHER" id="PTHR12854:SF7">
    <property type="entry name" value="ATAXIN-2 HOMOLOG"/>
    <property type="match status" value="1"/>
</dbReference>
<feature type="compositionally biased region" description="Polar residues" evidence="2">
    <location>
        <begin position="654"/>
        <end position="668"/>
    </location>
</feature>
<proteinExistence type="evidence at transcript level"/>
<dbReference type="GO" id="GO:0010494">
    <property type="term" value="C:cytoplasmic stress granule"/>
    <property type="evidence" value="ECO:0007669"/>
    <property type="project" value="TreeGrafter"/>
</dbReference>
<accession>A0A023EZR3</accession>
<feature type="compositionally biased region" description="Low complexity" evidence="2">
    <location>
        <begin position="9"/>
        <end position="18"/>
    </location>
</feature>
<feature type="compositionally biased region" description="Polar residues" evidence="2">
    <location>
        <begin position="617"/>
        <end position="629"/>
    </location>
</feature>
<dbReference type="PANTHER" id="PTHR12854">
    <property type="entry name" value="ATAXIN 2-RELATED"/>
    <property type="match status" value="1"/>
</dbReference>
<feature type="region of interest" description="Disordered" evidence="2">
    <location>
        <begin position="388"/>
        <end position="526"/>
    </location>
</feature>
<dbReference type="SMART" id="SM01272">
    <property type="entry name" value="LsmAD"/>
    <property type="match status" value="1"/>
</dbReference>
<reference evidence="4" key="1">
    <citation type="journal article" date="2014" name="PLoS Negl. Trop. Dis.">
        <title>An updated insight into the Sialotranscriptome of Triatoma infestans: developmental stage and geographic variations.</title>
        <authorList>
            <person name="Schwarz A."/>
            <person name="Medrano-Mercado N."/>
            <person name="Schaub G.A."/>
            <person name="Struchiner C.J."/>
            <person name="Bargues M.D."/>
            <person name="Levy M.Z."/>
            <person name="Ribeiro J.M."/>
        </authorList>
    </citation>
    <scope>NUCLEOTIDE SEQUENCE</scope>
    <source>
        <strain evidence="4">Chile</strain>
        <tissue evidence="4">Salivary glands</tissue>
    </source>
</reference>
<feature type="compositionally biased region" description="Gly residues" evidence="2">
    <location>
        <begin position="856"/>
        <end position="869"/>
    </location>
</feature>
<feature type="compositionally biased region" description="Low complexity" evidence="2">
    <location>
        <begin position="298"/>
        <end position="313"/>
    </location>
</feature>
<evidence type="ECO:0000256" key="1">
    <source>
        <dbReference type="ARBA" id="ARBA00007503"/>
    </source>
</evidence>
<evidence type="ECO:0000259" key="3">
    <source>
        <dbReference type="SMART" id="SM01272"/>
    </source>
</evidence>
<dbReference type="Pfam" id="PF07145">
    <property type="entry name" value="PAM2"/>
    <property type="match status" value="1"/>
</dbReference>
<feature type="compositionally biased region" description="Pro residues" evidence="2">
    <location>
        <begin position="874"/>
        <end position="883"/>
    </location>
</feature>
<feature type="compositionally biased region" description="Polar residues" evidence="2">
    <location>
        <begin position="548"/>
        <end position="584"/>
    </location>
</feature>
<feature type="compositionally biased region" description="Gly residues" evidence="2">
    <location>
        <begin position="826"/>
        <end position="843"/>
    </location>
</feature>
<feature type="region of interest" description="Disordered" evidence="2">
    <location>
        <begin position="1"/>
        <end position="25"/>
    </location>
</feature>
<dbReference type="EMBL" id="GBBI01004431">
    <property type="protein sequence ID" value="JAC14281.1"/>
    <property type="molecule type" value="mRNA"/>
</dbReference>
<feature type="compositionally biased region" description="Polar residues" evidence="2">
    <location>
        <begin position="428"/>
        <end position="489"/>
    </location>
</feature>
<name>A0A023EZR3_TRIIF</name>
<feature type="compositionally biased region" description="Polar residues" evidence="2">
    <location>
        <begin position="399"/>
        <end position="415"/>
    </location>
</feature>